<evidence type="ECO:0000259" key="6">
    <source>
        <dbReference type="Pfam" id="PF00389"/>
    </source>
</evidence>
<dbReference type="GO" id="GO:0051287">
    <property type="term" value="F:NAD binding"/>
    <property type="evidence" value="ECO:0007669"/>
    <property type="project" value="InterPro"/>
</dbReference>
<name>A0A975NTA2_9BRAD</name>
<dbReference type="InterPro" id="IPR036291">
    <property type="entry name" value="NAD(P)-bd_dom_sf"/>
</dbReference>
<feature type="domain" description="D-isomer specific 2-hydroxyacid dehydrogenase catalytic" evidence="6">
    <location>
        <begin position="67"/>
        <end position="329"/>
    </location>
</feature>
<dbReference type="FunFam" id="3.40.50.720:FF:000203">
    <property type="entry name" value="D-3-phosphoglycerate dehydrogenase (SerA)"/>
    <property type="match status" value="1"/>
</dbReference>
<dbReference type="GO" id="GO:0008652">
    <property type="term" value="P:amino acid biosynthetic process"/>
    <property type="evidence" value="ECO:0007669"/>
    <property type="project" value="UniProtKB-KW"/>
</dbReference>
<dbReference type="Proteomes" id="UP000680805">
    <property type="component" value="Chromosome"/>
</dbReference>
<protein>
    <submittedName>
        <fullName evidence="8">Hydroxyacid dehydrogenase</fullName>
    </submittedName>
</protein>
<evidence type="ECO:0000259" key="7">
    <source>
        <dbReference type="Pfam" id="PF02826"/>
    </source>
</evidence>
<evidence type="ECO:0000256" key="3">
    <source>
        <dbReference type="ARBA" id="ARBA00023002"/>
    </source>
</evidence>
<dbReference type="Gene3D" id="3.40.50.720">
    <property type="entry name" value="NAD(P)-binding Rossmann-like Domain"/>
    <property type="match status" value="2"/>
</dbReference>
<dbReference type="CDD" id="cd12173">
    <property type="entry name" value="PGDH_4"/>
    <property type="match status" value="1"/>
</dbReference>
<feature type="domain" description="D-isomer specific 2-hydroxyacid dehydrogenase NAD-binding" evidence="7">
    <location>
        <begin position="120"/>
        <end position="297"/>
    </location>
</feature>
<organism evidence="8 9">
    <name type="scientific">Bradyrhizobium sediminis</name>
    <dbReference type="NCBI Taxonomy" id="2840469"/>
    <lineage>
        <taxon>Bacteria</taxon>
        <taxon>Pseudomonadati</taxon>
        <taxon>Pseudomonadota</taxon>
        <taxon>Alphaproteobacteria</taxon>
        <taxon>Hyphomicrobiales</taxon>
        <taxon>Nitrobacteraceae</taxon>
        <taxon>Bradyrhizobium</taxon>
    </lineage>
</organism>
<dbReference type="SUPFAM" id="SSF52283">
    <property type="entry name" value="Formate/glycerate dehydrogenase catalytic domain-like"/>
    <property type="match status" value="1"/>
</dbReference>
<evidence type="ECO:0000256" key="4">
    <source>
        <dbReference type="ARBA" id="ARBA00023027"/>
    </source>
</evidence>
<dbReference type="AlphaFoldDB" id="A0A975NTA2"/>
<dbReference type="InterPro" id="IPR050857">
    <property type="entry name" value="D-2-hydroxyacid_DH"/>
</dbReference>
<evidence type="ECO:0000256" key="1">
    <source>
        <dbReference type="ARBA" id="ARBA00005854"/>
    </source>
</evidence>
<sequence length="349" mass="38204">MSVNNKRVFYVKYLAHPIFAEMLAARPDVRLDRLENESAEEIYAPILAQAHAYQIGAARDEFDGHFHVHADLLRRAPNLLIVSSNGAGYDPVDVEACTAAGVLVVNQSGGNAHSVAEHALGMMLTLSKRIIEADRALRRDPNVNRNALIGTEAQGKTIGIVGLGNVGRRIAELCKGLLGMKVLAYDPYLPAAEMAARGAEKVELDEVLRRSDYVSINCPLTKESRGMIGAREFALMQPHAYFITTARGFIHDEAALYDALRDKRIAGAGLDVWAKEPPPPDHPLLQFDNVLASPHTAGVTREARINMGRIAAEQMLGALDGKRPPRIINPEVWPAYAKRFERAFGFTPG</sequence>
<dbReference type="GO" id="GO:0016616">
    <property type="term" value="F:oxidoreductase activity, acting on the CH-OH group of donors, NAD or NADP as acceptor"/>
    <property type="evidence" value="ECO:0007669"/>
    <property type="project" value="InterPro"/>
</dbReference>
<dbReference type="PROSITE" id="PS00065">
    <property type="entry name" value="D_2_HYDROXYACID_DH_1"/>
    <property type="match status" value="1"/>
</dbReference>
<dbReference type="EMBL" id="CP076135">
    <property type="protein sequence ID" value="QWG20199.1"/>
    <property type="molecule type" value="Genomic_DNA"/>
</dbReference>
<accession>A0A975NTA2</accession>
<dbReference type="SUPFAM" id="SSF51735">
    <property type="entry name" value="NAD(P)-binding Rossmann-fold domains"/>
    <property type="match status" value="1"/>
</dbReference>
<comment type="similarity">
    <text evidence="1 5">Belongs to the D-isomer specific 2-hydroxyacid dehydrogenase family.</text>
</comment>
<dbReference type="Pfam" id="PF00389">
    <property type="entry name" value="2-Hacid_dh"/>
    <property type="match status" value="1"/>
</dbReference>
<keyword evidence="3 5" id="KW-0560">Oxidoreductase</keyword>
<dbReference type="Pfam" id="PF02826">
    <property type="entry name" value="2-Hacid_dh_C"/>
    <property type="match status" value="1"/>
</dbReference>
<dbReference type="PANTHER" id="PTHR42789:SF1">
    <property type="entry name" value="D-ISOMER SPECIFIC 2-HYDROXYACID DEHYDROGENASE FAMILY PROTEIN (AFU_ORTHOLOGUE AFUA_6G10090)"/>
    <property type="match status" value="1"/>
</dbReference>
<proteinExistence type="inferred from homology"/>
<dbReference type="RefSeq" id="WP_215615680.1">
    <property type="nucleotide sequence ID" value="NZ_CP076135.1"/>
</dbReference>
<dbReference type="KEGG" id="bsei:KMZ68_10380"/>
<dbReference type="PANTHER" id="PTHR42789">
    <property type="entry name" value="D-ISOMER SPECIFIC 2-HYDROXYACID DEHYDROGENASE FAMILY PROTEIN (AFU_ORTHOLOGUE AFUA_6G10090)"/>
    <property type="match status" value="1"/>
</dbReference>
<reference evidence="8" key="1">
    <citation type="submission" date="2021-06" db="EMBL/GenBank/DDBJ databases">
        <title>Bradyrhizobium sp. S2-11-2 Genome sequencing.</title>
        <authorList>
            <person name="Jin L."/>
        </authorList>
    </citation>
    <scope>NUCLEOTIDE SEQUENCE</scope>
    <source>
        <strain evidence="8">S2-11-2</strain>
    </source>
</reference>
<evidence type="ECO:0000313" key="9">
    <source>
        <dbReference type="Proteomes" id="UP000680805"/>
    </source>
</evidence>
<evidence type="ECO:0000256" key="2">
    <source>
        <dbReference type="ARBA" id="ARBA00022605"/>
    </source>
</evidence>
<dbReference type="InterPro" id="IPR029752">
    <property type="entry name" value="D-isomer_DH_CS1"/>
</dbReference>
<gene>
    <name evidence="8" type="ORF">KMZ68_10380</name>
</gene>
<keyword evidence="4" id="KW-0520">NAD</keyword>
<evidence type="ECO:0000256" key="5">
    <source>
        <dbReference type="RuleBase" id="RU003719"/>
    </source>
</evidence>
<dbReference type="InterPro" id="IPR006140">
    <property type="entry name" value="D-isomer_DH_NAD-bd"/>
</dbReference>
<dbReference type="InterPro" id="IPR006139">
    <property type="entry name" value="D-isomer_2_OHA_DH_cat_dom"/>
</dbReference>
<evidence type="ECO:0000313" key="8">
    <source>
        <dbReference type="EMBL" id="QWG20199.1"/>
    </source>
</evidence>
<keyword evidence="2" id="KW-0028">Amino-acid biosynthesis</keyword>